<dbReference type="Proteomes" id="UP000821865">
    <property type="component" value="Chromosome 1"/>
</dbReference>
<reference evidence="1" key="1">
    <citation type="submission" date="2020-05" db="EMBL/GenBank/DDBJ databases">
        <title>Large-scale comparative analyses of tick genomes elucidate their genetic diversity and vector capacities.</title>
        <authorList>
            <person name="Jia N."/>
            <person name="Wang J."/>
            <person name="Shi W."/>
            <person name="Du L."/>
            <person name="Sun Y."/>
            <person name="Zhan W."/>
            <person name="Jiang J."/>
            <person name="Wang Q."/>
            <person name="Zhang B."/>
            <person name="Ji P."/>
            <person name="Sakyi L.B."/>
            <person name="Cui X."/>
            <person name="Yuan T."/>
            <person name="Jiang B."/>
            <person name="Yang W."/>
            <person name="Lam T.T.-Y."/>
            <person name="Chang Q."/>
            <person name="Ding S."/>
            <person name="Wang X."/>
            <person name="Zhu J."/>
            <person name="Ruan X."/>
            <person name="Zhao L."/>
            <person name="Wei J."/>
            <person name="Que T."/>
            <person name="Du C."/>
            <person name="Cheng J."/>
            <person name="Dai P."/>
            <person name="Han X."/>
            <person name="Huang E."/>
            <person name="Gao Y."/>
            <person name="Liu J."/>
            <person name="Shao H."/>
            <person name="Ye R."/>
            <person name="Li L."/>
            <person name="Wei W."/>
            <person name="Wang X."/>
            <person name="Wang C."/>
            <person name="Yang T."/>
            <person name="Huo Q."/>
            <person name="Li W."/>
            <person name="Guo W."/>
            <person name="Chen H."/>
            <person name="Zhou L."/>
            <person name="Ni X."/>
            <person name="Tian J."/>
            <person name="Zhou Y."/>
            <person name="Sheng Y."/>
            <person name="Liu T."/>
            <person name="Pan Y."/>
            <person name="Xia L."/>
            <person name="Li J."/>
            <person name="Zhao F."/>
            <person name="Cao W."/>
        </authorList>
    </citation>
    <scope>NUCLEOTIDE SEQUENCE</scope>
    <source>
        <strain evidence="1">Dsil-2018</strain>
    </source>
</reference>
<name>A0ACB8DYH5_DERSI</name>
<evidence type="ECO:0000313" key="2">
    <source>
        <dbReference type="Proteomes" id="UP000821865"/>
    </source>
</evidence>
<evidence type="ECO:0000313" key="1">
    <source>
        <dbReference type="EMBL" id="KAH7979594.1"/>
    </source>
</evidence>
<accession>A0ACB8DYH5</accession>
<gene>
    <name evidence="1" type="ORF">HPB49_009997</name>
</gene>
<protein>
    <submittedName>
        <fullName evidence="1">Uncharacterized protein</fullName>
    </submittedName>
</protein>
<sequence length="302" mass="33632">MLCDGDSRSYNAVNEAKVYGFINFEKEDCANHVQKRMGTALRNLVQKHKGEIGERISGKGRLTGDLITKLTNYYGWALKSHSGNVDAMHTAVWATYYHVTSTDGKSNRSLCPRGPDSWCKHNAAMAKNEPTPKSKYNLPEAVGNALRLVYERLSDKKLLQRCQRAKTQNANEALHSVIWSLAQKDKNVSLFAVEAAVAEAVLRFNFGNQESSSLILRELQLEQTCQGSQRAAEKDNRSAVSSDRKRSSSAAFQAGAKKKYKQKPASDYSPGAFREIVITNTVAFKHKMCIYAVSLVLCVFLK</sequence>
<dbReference type="EMBL" id="CM023470">
    <property type="protein sequence ID" value="KAH7979594.1"/>
    <property type="molecule type" value="Genomic_DNA"/>
</dbReference>
<organism evidence="1 2">
    <name type="scientific">Dermacentor silvarum</name>
    <name type="common">Tick</name>
    <dbReference type="NCBI Taxonomy" id="543639"/>
    <lineage>
        <taxon>Eukaryota</taxon>
        <taxon>Metazoa</taxon>
        <taxon>Ecdysozoa</taxon>
        <taxon>Arthropoda</taxon>
        <taxon>Chelicerata</taxon>
        <taxon>Arachnida</taxon>
        <taxon>Acari</taxon>
        <taxon>Parasitiformes</taxon>
        <taxon>Ixodida</taxon>
        <taxon>Ixodoidea</taxon>
        <taxon>Ixodidae</taxon>
        <taxon>Rhipicephalinae</taxon>
        <taxon>Dermacentor</taxon>
    </lineage>
</organism>
<comment type="caution">
    <text evidence="1">The sequence shown here is derived from an EMBL/GenBank/DDBJ whole genome shotgun (WGS) entry which is preliminary data.</text>
</comment>
<keyword evidence="2" id="KW-1185">Reference proteome</keyword>
<proteinExistence type="predicted"/>